<name>A0AAD8M7R8_9APIA</name>
<proteinExistence type="predicted"/>
<accession>A0AAD8M7R8</accession>
<dbReference type="PANTHER" id="PTHR33223:SF10">
    <property type="entry name" value="AMINOTRANSFERASE-LIKE PLANT MOBILE DOMAIN-CONTAINING PROTEIN"/>
    <property type="match status" value="1"/>
</dbReference>
<reference evidence="2" key="1">
    <citation type="submission" date="2023-02" db="EMBL/GenBank/DDBJ databases">
        <title>Genome of toxic invasive species Heracleum sosnowskyi carries increased number of genes despite the absence of recent whole-genome duplications.</title>
        <authorList>
            <person name="Schelkunov M."/>
            <person name="Shtratnikova V."/>
            <person name="Makarenko M."/>
            <person name="Klepikova A."/>
            <person name="Omelchenko D."/>
            <person name="Novikova G."/>
            <person name="Obukhova E."/>
            <person name="Bogdanov V."/>
            <person name="Penin A."/>
            <person name="Logacheva M."/>
        </authorList>
    </citation>
    <scope>NUCLEOTIDE SEQUENCE</scope>
    <source>
        <strain evidence="2">Hsosn_3</strain>
        <tissue evidence="2">Leaf</tissue>
    </source>
</reference>
<keyword evidence="3" id="KW-1185">Reference proteome</keyword>
<feature type="domain" description="Retrotransposon gag" evidence="1">
    <location>
        <begin position="101"/>
        <end position="174"/>
    </location>
</feature>
<evidence type="ECO:0000313" key="3">
    <source>
        <dbReference type="Proteomes" id="UP001237642"/>
    </source>
</evidence>
<gene>
    <name evidence="2" type="ORF">POM88_047146</name>
</gene>
<evidence type="ECO:0000313" key="2">
    <source>
        <dbReference type="EMBL" id="KAK1362672.1"/>
    </source>
</evidence>
<dbReference type="EMBL" id="JAUIZM010000010">
    <property type="protein sequence ID" value="KAK1362672.1"/>
    <property type="molecule type" value="Genomic_DNA"/>
</dbReference>
<protein>
    <recommendedName>
        <fullName evidence="1">Retrotransposon gag domain-containing protein</fullName>
    </recommendedName>
</protein>
<dbReference type="AlphaFoldDB" id="A0AAD8M7R8"/>
<organism evidence="2 3">
    <name type="scientific">Heracleum sosnowskyi</name>
    <dbReference type="NCBI Taxonomy" id="360622"/>
    <lineage>
        <taxon>Eukaryota</taxon>
        <taxon>Viridiplantae</taxon>
        <taxon>Streptophyta</taxon>
        <taxon>Embryophyta</taxon>
        <taxon>Tracheophyta</taxon>
        <taxon>Spermatophyta</taxon>
        <taxon>Magnoliopsida</taxon>
        <taxon>eudicotyledons</taxon>
        <taxon>Gunneridae</taxon>
        <taxon>Pentapetalae</taxon>
        <taxon>asterids</taxon>
        <taxon>campanulids</taxon>
        <taxon>Apiales</taxon>
        <taxon>Apiaceae</taxon>
        <taxon>Apioideae</taxon>
        <taxon>apioid superclade</taxon>
        <taxon>Tordylieae</taxon>
        <taxon>Tordyliinae</taxon>
        <taxon>Heracleum</taxon>
    </lineage>
</organism>
<reference evidence="2" key="2">
    <citation type="submission" date="2023-05" db="EMBL/GenBank/DDBJ databases">
        <authorList>
            <person name="Schelkunov M.I."/>
        </authorList>
    </citation>
    <scope>NUCLEOTIDE SEQUENCE</scope>
    <source>
        <strain evidence="2">Hsosn_3</strain>
        <tissue evidence="2">Leaf</tissue>
    </source>
</reference>
<dbReference type="Proteomes" id="UP001237642">
    <property type="component" value="Unassembled WGS sequence"/>
</dbReference>
<evidence type="ECO:0000259" key="1">
    <source>
        <dbReference type="Pfam" id="PF03732"/>
    </source>
</evidence>
<dbReference type="PANTHER" id="PTHR33223">
    <property type="entry name" value="CCHC-TYPE DOMAIN-CONTAINING PROTEIN"/>
    <property type="match status" value="1"/>
</dbReference>
<comment type="caution">
    <text evidence="2">The sequence shown here is derived from an EMBL/GenBank/DDBJ whole genome shotgun (WGS) entry which is preliminary data.</text>
</comment>
<sequence length="424" mass="47774">MASVAPAPITTLPLGDDEEQYKVKDLREALEKIKAEKRSSAGLVVSSPFTKQIRDSPFPRTYRGVGDLKFDGTADPVEYLSRFNTEMVVYQIKDRTKCRLLAATLRENAHQWFKRLSANSIKSWRQMSELFVTQFRASVTFAPPANTLANIKQRDNETLNDYFKRFNAEVPKVKKATDETYKNFLIAGRTSYNRAPTDREAPRDAKTAPLTVSTTGSRRTVGYKYPPVKNLQKYTEYTPLAAPLDHIFEVGDKAGIFKKPPRNGPPGRKDQGRYYVFHDANGHETADCRHLKDHIEDLIKRGYLTEFIAEEAKKYKDGKSSKDGEKTVPDRTTRAGSIRTIIGGPYIGGTSRNSMKNYAKEARGCPLTNVFHLSERPPKLFKGVAADITFTEEDALHVHHPHNDALVVTISIGNLNVHRVLVDN</sequence>
<dbReference type="InterPro" id="IPR005162">
    <property type="entry name" value="Retrotrans_gag_dom"/>
</dbReference>
<dbReference type="Pfam" id="PF03732">
    <property type="entry name" value="Retrotrans_gag"/>
    <property type="match status" value="1"/>
</dbReference>